<name>A0A9X1XIS9_9VIBR</name>
<dbReference type="GO" id="GO:0042597">
    <property type="term" value="C:periplasmic space"/>
    <property type="evidence" value="ECO:0007669"/>
    <property type="project" value="UniProtKB-SubCell"/>
</dbReference>
<evidence type="ECO:0000256" key="4">
    <source>
        <dbReference type="ARBA" id="ARBA00022729"/>
    </source>
</evidence>
<dbReference type="EMBL" id="JAJHVV010000001">
    <property type="protein sequence ID" value="MCK6261760.1"/>
    <property type="molecule type" value="Genomic_DNA"/>
</dbReference>
<gene>
    <name evidence="7" type="ORF">KP803_00570</name>
</gene>
<sequence length="426" mass="47457">MTQSLHRHRTKLALLLSLLGFNAVAVGEVEFLHWWTSNGERKALSVLDEHLIHSSLSVSTSSVLGGGGDSAMTVLQARALAGNTPSFAQIEGPSIKSWDAIGILHNINAVAKQHQWDDVLYPLTIDINRTQNGYVALPLTLHRLNWLWVNHQLLNKLGLEAPKTWPDMFDAMQKARQEGIMPLAIGKQPWQIAQLFESLVIASGGVDFYNTVLVDLNKNNIDSDQMRHALKQFRRLSELLEVSEESVNSTELSNQKWDTATAALANNEALFQLGGDWILGELLAENISVPSHIGCYPAPQSHNIFLYNMDSFIFMKSKSFTQDDAIQLANALADKEFQTRFNQVKGSIPVRSDIDLSSFNPCQIQSYKDFNYAIEHGLAAPSMTDSMAVNPMAQQAINSEIFRYYRDSSVTEGEVIKRIISIAESN</sequence>
<evidence type="ECO:0000256" key="1">
    <source>
        <dbReference type="ARBA" id="ARBA00004418"/>
    </source>
</evidence>
<evidence type="ECO:0000256" key="6">
    <source>
        <dbReference type="ARBA" id="ARBA00049753"/>
    </source>
</evidence>
<organism evidence="7 8">
    <name type="scientific">Vibrio amylolyticus</name>
    <dbReference type="NCBI Taxonomy" id="2847292"/>
    <lineage>
        <taxon>Bacteria</taxon>
        <taxon>Pseudomonadati</taxon>
        <taxon>Pseudomonadota</taxon>
        <taxon>Gammaproteobacteria</taxon>
        <taxon>Vibrionales</taxon>
        <taxon>Vibrionaceae</taxon>
        <taxon>Vibrio</taxon>
    </lineage>
</organism>
<protein>
    <recommendedName>
        <fullName evidence="6">Probable sugar-binding periplasmic protein</fullName>
    </recommendedName>
</protein>
<comment type="caution">
    <text evidence="7">The sequence shown here is derived from an EMBL/GenBank/DDBJ whole genome shotgun (WGS) entry which is preliminary data.</text>
</comment>
<reference evidence="7" key="1">
    <citation type="submission" date="2021-11" db="EMBL/GenBank/DDBJ databases">
        <title>Vibrio ZSDE26 sp. nov. and Vibrio ZSDZ34 sp. nov., isolated from coastal seawater in Qingdao.</title>
        <authorList>
            <person name="Zhang P."/>
        </authorList>
    </citation>
    <scope>NUCLEOTIDE SEQUENCE</scope>
    <source>
        <strain evidence="7">ZSDE26</strain>
    </source>
</reference>
<keyword evidence="4" id="KW-0732">Signal</keyword>
<dbReference type="AlphaFoldDB" id="A0A9X1XIS9"/>
<dbReference type="SUPFAM" id="SSF53850">
    <property type="entry name" value="Periplasmic binding protein-like II"/>
    <property type="match status" value="1"/>
</dbReference>
<evidence type="ECO:0000256" key="2">
    <source>
        <dbReference type="ARBA" id="ARBA00008520"/>
    </source>
</evidence>
<dbReference type="Gene3D" id="3.40.190.10">
    <property type="entry name" value="Periplasmic binding protein-like II"/>
    <property type="match status" value="2"/>
</dbReference>
<dbReference type="InterPro" id="IPR006059">
    <property type="entry name" value="SBP"/>
</dbReference>
<keyword evidence="8" id="KW-1185">Reference proteome</keyword>
<evidence type="ECO:0000256" key="3">
    <source>
        <dbReference type="ARBA" id="ARBA00022448"/>
    </source>
</evidence>
<keyword evidence="3" id="KW-0813">Transport</keyword>
<dbReference type="PANTHER" id="PTHR43649:SF28">
    <property type="entry name" value="BINDING PROTEIN COMPONENT OF ABC SUGAR TRANSPORTER-RELATED"/>
    <property type="match status" value="1"/>
</dbReference>
<comment type="similarity">
    <text evidence="2">Belongs to the bacterial solute-binding protein 1 family.</text>
</comment>
<dbReference type="InterPro" id="IPR050490">
    <property type="entry name" value="Bact_solute-bd_prot1"/>
</dbReference>
<comment type="function">
    <text evidence="5">Part of a binding-protein-dependent transport system for a sugar.</text>
</comment>
<dbReference type="RefSeq" id="WP_248006885.1">
    <property type="nucleotide sequence ID" value="NZ_JAJHVV010000001.1"/>
</dbReference>
<dbReference type="PANTHER" id="PTHR43649">
    <property type="entry name" value="ARABINOSE-BINDING PROTEIN-RELATED"/>
    <property type="match status" value="1"/>
</dbReference>
<dbReference type="Proteomes" id="UP001139559">
    <property type="component" value="Unassembled WGS sequence"/>
</dbReference>
<evidence type="ECO:0000256" key="5">
    <source>
        <dbReference type="ARBA" id="ARBA00049629"/>
    </source>
</evidence>
<comment type="subcellular location">
    <subcellularLocation>
        <location evidence="1">Periplasm</location>
    </subcellularLocation>
</comment>
<accession>A0A9X1XIS9</accession>
<evidence type="ECO:0000313" key="7">
    <source>
        <dbReference type="EMBL" id="MCK6261760.1"/>
    </source>
</evidence>
<dbReference type="Pfam" id="PF13416">
    <property type="entry name" value="SBP_bac_8"/>
    <property type="match status" value="1"/>
</dbReference>
<proteinExistence type="inferred from homology"/>
<evidence type="ECO:0000313" key="8">
    <source>
        <dbReference type="Proteomes" id="UP001139559"/>
    </source>
</evidence>